<comment type="caution">
    <text evidence="1">The sequence shown here is derived from an EMBL/GenBank/DDBJ whole genome shotgun (WGS) entry which is preliminary data.</text>
</comment>
<keyword evidence="2" id="KW-1185">Reference proteome</keyword>
<gene>
    <name evidence="1" type="ORF">PG991_010970</name>
</gene>
<name>A0ABR1RDT1_9PEZI</name>
<sequence length="123" mass="13637">MPLRACGSLSVDRVYSTATILRVATSLPFSKWRIADECEITVEELNKQPRFDEDRTGCINGTPITRRFFAESRPGFLSHDTFAFALIVEEVRSILVGSSSAWCIVLCGGIHTIALDLGRQRSS</sequence>
<evidence type="ECO:0000313" key="2">
    <source>
        <dbReference type="Proteomes" id="UP001396898"/>
    </source>
</evidence>
<reference evidence="1 2" key="1">
    <citation type="submission" date="2023-01" db="EMBL/GenBank/DDBJ databases">
        <title>Analysis of 21 Apiospora genomes using comparative genomics revels a genus with tremendous synthesis potential of carbohydrate active enzymes and secondary metabolites.</title>
        <authorList>
            <person name="Sorensen T."/>
        </authorList>
    </citation>
    <scope>NUCLEOTIDE SEQUENCE [LARGE SCALE GENOMIC DNA]</scope>
    <source>
        <strain evidence="1 2">CBS 20057</strain>
    </source>
</reference>
<protein>
    <submittedName>
        <fullName evidence="1">Uncharacterized protein</fullName>
    </submittedName>
</protein>
<dbReference type="EMBL" id="JAQQWI010000016">
    <property type="protein sequence ID" value="KAK8008419.1"/>
    <property type="molecule type" value="Genomic_DNA"/>
</dbReference>
<proteinExistence type="predicted"/>
<organism evidence="1 2">
    <name type="scientific">Apiospora marii</name>
    <dbReference type="NCBI Taxonomy" id="335849"/>
    <lineage>
        <taxon>Eukaryota</taxon>
        <taxon>Fungi</taxon>
        <taxon>Dikarya</taxon>
        <taxon>Ascomycota</taxon>
        <taxon>Pezizomycotina</taxon>
        <taxon>Sordariomycetes</taxon>
        <taxon>Xylariomycetidae</taxon>
        <taxon>Amphisphaeriales</taxon>
        <taxon>Apiosporaceae</taxon>
        <taxon>Apiospora</taxon>
    </lineage>
</organism>
<evidence type="ECO:0000313" key="1">
    <source>
        <dbReference type="EMBL" id="KAK8008419.1"/>
    </source>
</evidence>
<dbReference type="Proteomes" id="UP001396898">
    <property type="component" value="Unassembled WGS sequence"/>
</dbReference>
<accession>A0ABR1RDT1</accession>